<dbReference type="Proteomes" id="UP001501771">
    <property type="component" value="Unassembled WGS sequence"/>
</dbReference>
<reference evidence="4" key="1">
    <citation type="journal article" date="2019" name="Int. J. Syst. Evol. Microbiol.">
        <title>The Global Catalogue of Microorganisms (GCM) 10K type strain sequencing project: providing services to taxonomists for standard genome sequencing and annotation.</title>
        <authorList>
            <consortium name="The Broad Institute Genomics Platform"/>
            <consortium name="The Broad Institute Genome Sequencing Center for Infectious Disease"/>
            <person name="Wu L."/>
            <person name="Ma J."/>
        </authorList>
    </citation>
    <scope>NUCLEOTIDE SEQUENCE [LARGE SCALE GENOMIC DNA]</scope>
    <source>
        <strain evidence="4">JCM 16022</strain>
    </source>
</reference>
<feature type="transmembrane region" description="Helical" evidence="2">
    <location>
        <begin position="409"/>
        <end position="428"/>
    </location>
</feature>
<evidence type="ECO:0000313" key="3">
    <source>
        <dbReference type="EMBL" id="GAA2153064.1"/>
    </source>
</evidence>
<keyword evidence="4" id="KW-1185">Reference proteome</keyword>
<feature type="transmembrane region" description="Helical" evidence="2">
    <location>
        <begin position="335"/>
        <end position="362"/>
    </location>
</feature>
<gene>
    <name evidence="3" type="ORF">GCM10009844_36960</name>
</gene>
<evidence type="ECO:0008006" key="5">
    <source>
        <dbReference type="Google" id="ProtNLM"/>
    </source>
</evidence>
<feature type="transmembrane region" description="Helical" evidence="2">
    <location>
        <begin position="209"/>
        <end position="227"/>
    </location>
</feature>
<keyword evidence="2" id="KW-0812">Transmembrane</keyword>
<evidence type="ECO:0000256" key="2">
    <source>
        <dbReference type="SAM" id="Phobius"/>
    </source>
</evidence>
<feature type="transmembrane region" description="Helical" evidence="2">
    <location>
        <begin position="239"/>
        <end position="258"/>
    </location>
</feature>
<feature type="compositionally biased region" description="Polar residues" evidence="1">
    <location>
        <begin position="1"/>
        <end position="15"/>
    </location>
</feature>
<feature type="transmembrane region" description="Helical" evidence="2">
    <location>
        <begin position="109"/>
        <end position="131"/>
    </location>
</feature>
<evidence type="ECO:0000256" key="1">
    <source>
        <dbReference type="SAM" id="MobiDB-lite"/>
    </source>
</evidence>
<feature type="transmembrane region" description="Helical" evidence="2">
    <location>
        <begin position="305"/>
        <end position="323"/>
    </location>
</feature>
<sequence length="622" mass="67293">MTGTHVRTGRTTSAGTAPAHDRSIPHWDTWRHDRVIWAAAAMIVAQLAFRAWLTYGTWFFGDDFNFVSRMVNEGPGAALRQYAGHVMPAGMYLSWLADVIAPFDFRVNATMLLGMQGLADIGLLVLLVRLFGSRPGILPPLAIYLFSVISVPVAIWWAAGVNQLPMQVALFWGLASHVTYLRTGRFRSAVAAAAWVVAGLAFFEKTLLVLGAFAIVGIAWFASGSLAHRLRTLLRERRAGVLLYVGVGLAYLAVYIPVGLTFSPGRAGNDALPQVVSNVVLHGYLPGVLGGPLQWDHVDQWSLPAPGPLGLLLAVTAFVLVVRELARSRRRALRALWLPGFFLACDIALVSAGRASFVGALISLDYRYQGELAAVTAVALACATMPILGATEPVETTRPSPLLDRPQRVSALVALISLLGVVSSLQYVHHWDTTTQARPYFRTLFASLDEQEQPVPVVDTIVPTSVMLGWSYPDNLLSHLLQHYPDRIAYPDAATDHLNMVDHRGNVVPAVVPDTRRGRPGPKPGCGYRVRSRPVTIPLDGPVVFGGWWVRIGYIASGGSPVTVTAGDASYDTTVEPGVHALYVRGGGRFDRVHLSGLAEGVSLCTDDVTVGRPVPRTEFSP</sequence>
<name>A0ABP5LSI7_9ACTN</name>
<organism evidence="3 4">
    <name type="scientific">Nocardioides koreensis</name>
    <dbReference type="NCBI Taxonomy" id="433651"/>
    <lineage>
        <taxon>Bacteria</taxon>
        <taxon>Bacillati</taxon>
        <taxon>Actinomycetota</taxon>
        <taxon>Actinomycetes</taxon>
        <taxon>Propionibacteriales</taxon>
        <taxon>Nocardioidaceae</taxon>
        <taxon>Nocardioides</taxon>
    </lineage>
</organism>
<feature type="transmembrane region" description="Helical" evidence="2">
    <location>
        <begin position="368"/>
        <end position="388"/>
    </location>
</feature>
<keyword evidence="2" id="KW-0472">Membrane</keyword>
<proteinExistence type="predicted"/>
<dbReference type="RefSeq" id="WP_344155817.1">
    <property type="nucleotide sequence ID" value="NZ_BAAAQR010000013.1"/>
</dbReference>
<feature type="transmembrane region" description="Helical" evidence="2">
    <location>
        <begin position="138"/>
        <end position="158"/>
    </location>
</feature>
<feature type="transmembrane region" description="Helical" evidence="2">
    <location>
        <begin position="35"/>
        <end position="61"/>
    </location>
</feature>
<dbReference type="EMBL" id="BAAAQR010000013">
    <property type="protein sequence ID" value="GAA2153064.1"/>
    <property type="molecule type" value="Genomic_DNA"/>
</dbReference>
<feature type="transmembrane region" description="Helical" evidence="2">
    <location>
        <begin position="186"/>
        <end position="203"/>
    </location>
</feature>
<keyword evidence="2" id="KW-1133">Transmembrane helix</keyword>
<feature type="transmembrane region" description="Helical" evidence="2">
    <location>
        <begin position="164"/>
        <end position="181"/>
    </location>
</feature>
<accession>A0ABP5LSI7</accession>
<evidence type="ECO:0000313" key="4">
    <source>
        <dbReference type="Proteomes" id="UP001501771"/>
    </source>
</evidence>
<comment type="caution">
    <text evidence="3">The sequence shown here is derived from an EMBL/GenBank/DDBJ whole genome shotgun (WGS) entry which is preliminary data.</text>
</comment>
<protein>
    <recommendedName>
        <fullName evidence="5">Glycosyltransferase RgtA/B/C/D-like domain-containing protein</fullName>
    </recommendedName>
</protein>
<feature type="region of interest" description="Disordered" evidence="1">
    <location>
        <begin position="1"/>
        <end position="21"/>
    </location>
</feature>